<evidence type="ECO:0000313" key="3">
    <source>
        <dbReference type="Proteomes" id="UP001221757"/>
    </source>
</evidence>
<accession>A0AAD7D3Q8</accession>
<dbReference type="Proteomes" id="UP001221757">
    <property type="component" value="Unassembled WGS sequence"/>
</dbReference>
<feature type="region of interest" description="Disordered" evidence="1">
    <location>
        <begin position="1"/>
        <end position="103"/>
    </location>
</feature>
<gene>
    <name evidence="2" type="ORF">B0H17DRAFT_1139631</name>
</gene>
<feature type="region of interest" description="Disordered" evidence="1">
    <location>
        <begin position="162"/>
        <end position="182"/>
    </location>
</feature>
<feature type="compositionally biased region" description="Basic and acidic residues" evidence="1">
    <location>
        <begin position="58"/>
        <end position="68"/>
    </location>
</feature>
<evidence type="ECO:0000256" key="1">
    <source>
        <dbReference type="SAM" id="MobiDB-lite"/>
    </source>
</evidence>
<feature type="compositionally biased region" description="Polar residues" evidence="1">
    <location>
        <begin position="170"/>
        <end position="182"/>
    </location>
</feature>
<evidence type="ECO:0000313" key="2">
    <source>
        <dbReference type="EMBL" id="KAJ7677475.1"/>
    </source>
</evidence>
<sequence>MQASAPRTPPHTPHTPHQLRSRSVAPYLRGLGEQCPTEVFTAPAPSLQAGSPSGLERFPTRGFERRPTEGLSGLPPRSARGVPLRSSRLPPQVLSRQVEDPPTVLSSVPTVVFTAPAPGLESPDGGSPNGLEQSPRTEVLSHQMEDPPTVLSSVPTVVFTAPAPGLESSDGGSPNGLEQSPRTEVFTAPAPGIESLDGGSPNGLEQCPTEVALKLELRTRQRGLVVWSGDDLARDSSSAVRMRRLQVVGQGRGVKTLLKLMKDGEDSRIQSNGEEMVGEGKKEAESKEWLTLQI</sequence>
<reference evidence="2" key="1">
    <citation type="submission" date="2023-03" db="EMBL/GenBank/DDBJ databases">
        <title>Massive genome expansion in bonnet fungi (Mycena s.s.) driven by repeated elements and novel gene families across ecological guilds.</title>
        <authorList>
            <consortium name="Lawrence Berkeley National Laboratory"/>
            <person name="Harder C.B."/>
            <person name="Miyauchi S."/>
            <person name="Viragh M."/>
            <person name="Kuo A."/>
            <person name="Thoen E."/>
            <person name="Andreopoulos B."/>
            <person name="Lu D."/>
            <person name="Skrede I."/>
            <person name="Drula E."/>
            <person name="Henrissat B."/>
            <person name="Morin E."/>
            <person name="Kohler A."/>
            <person name="Barry K."/>
            <person name="LaButti K."/>
            <person name="Morin E."/>
            <person name="Salamov A."/>
            <person name="Lipzen A."/>
            <person name="Mereny Z."/>
            <person name="Hegedus B."/>
            <person name="Baldrian P."/>
            <person name="Stursova M."/>
            <person name="Weitz H."/>
            <person name="Taylor A."/>
            <person name="Grigoriev I.V."/>
            <person name="Nagy L.G."/>
            <person name="Martin F."/>
            <person name="Kauserud H."/>
        </authorList>
    </citation>
    <scope>NUCLEOTIDE SEQUENCE</scope>
    <source>
        <strain evidence="2">CBHHK067</strain>
    </source>
</reference>
<proteinExistence type="predicted"/>
<keyword evidence="3" id="KW-1185">Reference proteome</keyword>
<protein>
    <submittedName>
        <fullName evidence="2">Uncharacterized protein</fullName>
    </submittedName>
</protein>
<feature type="region of interest" description="Disordered" evidence="1">
    <location>
        <begin position="115"/>
        <end position="149"/>
    </location>
</feature>
<dbReference type="AlphaFoldDB" id="A0AAD7D3Q8"/>
<name>A0AAD7D3Q8_MYCRO</name>
<dbReference type="EMBL" id="JARKIE010000138">
    <property type="protein sequence ID" value="KAJ7677475.1"/>
    <property type="molecule type" value="Genomic_DNA"/>
</dbReference>
<organism evidence="2 3">
    <name type="scientific">Mycena rosella</name>
    <name type="common">Pink bonnet</name>
    <name type="synonym">Agaricus rosellus</name>
    <dbReference type="NCBI Taxonomy" id="1033263"/>
    <lineage>
        <taxon>Eukaryota</taxon>
        <taxon>Fungi</taxon>
        <taxon>Dikarya</taxon>
        <taxon>Basidiomycota</taxon>
        <taxon>Agaricomycotina</taxon>
        <taxon>Agaricomycetes</taxon>
        <taxon>Agaricomycetidae</taxon>
        <taxon>Agaricales</taxon>
        <taxon>Marasmiineae</taxon>
        <taxon>Mycenaceae</taxon>
        <taxon>Mycena</taxon>
    </lineage>
</organism>
<comment type="caution">
    <text evidence="2">The sequence shown here is derived from an EMBL/GenBank/DDBJ whole genome shotgun (WGS) entry which is preliminary data.</text>
</comment>